<dbReference type="PANTHER" id="PTHR23528">
    <property type="match status" value="1"/>
</dbReference>
<dbReference type="Gene3D" id="1.20.1250.20">
    <property type="entry name" value="MFS general substrate transporter like domains"/>
    <property type="match status" value="2"/>
</dbReference>
<feature type="transmembrane region" description="Helical" evidence="6">
    <location>
        <begin position="45"/>
        <end position="65"/>
    </location>
</feature>
<keyword evidence="4 6" id="KW-1133">Transmembrane helix</keyword>
<evidence type="ECO:0000259" key="7">
    <source>
        <dbReference type="PROSITE" id="PS50850"/>
    </source>
</evidence>
<feature type="transmembrane region" description="Helical" evidence="6">
    <location>
        <begin position="365"/>
        <end position="384"/>
    </location>
</feature>
<feature type="transmembrane region" description="Helical" evidence="6">
    <location>
        <begin position="142"/>
        <end position="165"/>
    </location>
</feature>
<feature type="transmembrane region" description="Helical" evidence="6">
    <location>
        <begin position="77"/>
        <end position="97"/>
    </location>
</feature>
<reference evidence="8 9" key="1">
    <citation type="journal article" date="2020" name="mSystems">
        <title>Defining Genomic and Predicted Metabolic Features of the Acetobacterium Genus.</title>
        <authorList>
            <person name="Ross D.E."/>
            <person name="Marshall C.W."/>
            <person name="Gulliver D."/>
            <person name="May H.D."/>
            <person name="Norman R.S."/>
        </authorList>
    </citation>
    <scope>NUCLEOTIDE SEQUENCE [LARGE SCALE GENOMIC DNA]</scope>
    <source>
        <strain evidence="8 9">DSM 8238</strain>
    </source>
</reference>
<feature type="transmembrane region" description="Helical" evidence="6">
    <location>
        <begin position="303"/>
        <end position="321"/>
    </location>
</feature>
<dbReference type="Proteomes" id="UP000603234">
    <property type="component" value="Unassembled WGS sequence"/>
</dbReference>
<evidence type="ECO:0000256" key="1">
    <source>
        <dbReference type="ARBA" id="ARBA00004651"/>
    </source>
</evidence>
<feature type="transmembrane region" description="Helical" evidence="6">
    <location>
        <begin position="171"/>
        <end position="193"/>
    </location>
</feature>
<comment type="caution">
    <text evidence="8">The sequence shown here is derived from an EMBL/GenBank/DDBJ whole genome shotgun (WGS) entry which is preliminary data.</text>
</comment>
<dbReference type="Pfam" id="PF07690">
    <property type="entry name" value="MFS_1"/>
    <property type="match status" value="1"/>
</dbReference>
<dbReference type="RefSeq" id="WP_186843454.1">
    <property type="nucleotide sequence ID" value="NZ_WJBC01000035.1"/>
</dbReference>
<dbReference type="PROSITE" id="PS50850">
    <property type="entry name" value="MFS"/>
    <property type="match status" value="1"/>
</dbReference>
<organism evidence="8 9">
    <name type="scientific">Acetobacterium fimetarium</name>
    <dbReference type="NCBI Taxonomy" id="52691"/>
    <lineage>
        <taxon>Bacteria</taxon>
        <taxon>Bacillati</taxon>
        <taxon>Bacillota</taxon>
        <taxon>Clostridia</taxon>
        <taxon>Eubacteriales</taxon>
        <taxon>Eubacteriaceae</taxon>
        <taxon>Acetobacterium</taxon>
    </lineage>
</organism>
<keyword evidence="2" id="KW-0813">Transport</keyword>
<proteinExistence type="predicted"/>
<keyword evidence="3 6" id="KW-0812">Transmembrane</keyword>
<feature type="transmembrane region" description="Helical" evidence="6">
    <location>
        <begin position="396"/>
        <end position="414"/>
    </location>
</feature>
<dbReference type="SUPFAM" id="SSF103473">
    <property type="entry name" value="MFS general substrate transporter"/>
    <property type="match status" value="1"/>
</dbReference>
<feature type="domain" description="Major facilitator superfamily (MFS) profile" evidence="7">
    <location>
        <begin position="7"/>
        <end position="415"/>
    </location>
</feature>
<evidence type="ECO:0000256" key="5">
    <source>
        <dbReference type="ARBA" id="ARBA00023136"/>
    </source>
</evidence>
<evidence type="ECO:0000256" key="4">
    <source>
        <dbReference type="ARBA" id="ARBA00022989"/>
    </source>
</evidence>
<evidence type="ECO:0000256" key="3">
    <source>
        <dbReference type="ARBA" id="ARBA00022692"/>
    </source>
</evidence>
<evidence type="ECO:0000256" key="2">
    <source>
        <dbReference type="ARBA" id="ARBA00022448"/>
    </source>
</evidence>
<evidence type="ECO:0000256" key="6">
    <source>
        <dbReference type="SAM" id="Phobius"/>
    </source>
</evidence>
<evidence type="ECO:0000313" key="9">
    <source>
        <dbReference type="Proteomes" id="UP000603234"/>
    </source>
</evidence>
<dbReference type="InterPro" id="IPR036259">
    <property type="entry name" value="MFS_trans_sf"/>
</dbReference>
<comment type="subcellular location">
    <subcellularLocation>
        <location evidence="1">Cell membrane</location>
        <topology evidence="1">Multi-pass membrane protein</topology>
    </subcellularLocation>
</comment>
<dbReference type="EMBL" id="WJBC01000035">
    <property type="protein sequence ID" value="MBC3805567.1"/>
    <property type="molecule type" value="Genomic_DNA"/>
</dbReference>
<feature type="transmembrane region" description="Helical" evidence="6">
    <location>
        <begin position="236"/>
        <end position="254"/>
    </location>
</feature>
<dbReference type="InterPro" id="IPR020846">
    <property type="entry name" value="MFS_dom"/>
</dbReference>
<dbReference type="PANTHER" id="PTHR23528:SF1">
    <property type="entry name" value="MAJOR FACILITATOR SUPERFAMILY (MFS) PROFILE DOMAIN-CONTAINING PROTEIN"/>
    <property type="match status" value="1"/>
</dbReference>
<gene>
    <name evidence="8" type="ORF">GH808_14210</name>
</gene>
<accession>A0ABR6WY89</accession>
<keyword evidence="9" id="KW-1185">Reference proteome</keyword>
<evidence type="ECO:0000313" key="8">
    <source>
        <dbReference type="EMBL" id="MBC3805567.1"/>
    </source>
</evidence>
<feature type="transmembrane region" description="Helical" evidence="6">
    <location>
        <begin position="7"/>
        <end position="25"/>
    </location>
</feature>
<sequence>MKLDYRLTVLVGLGFMTISAFWSLYDFVIPLIMLKAFELGDTMAGVVMSFDNVLALFMLPLFGMLSDNTNTKMGRRMPYILGGTAMAVVSMLLIPYAVMENKIGLFIAALALALLAMAFYRSPAVALMPDVTPKPLRSKGNAVINLMGAFGGIMVLGMMAVFAPSKDNNNYWPLFLATAGIMIIGVVVLKLTVNEPEAVKKMRKDSAAMGIDVEEAKNDDQTLVTHEKLPKAYKKSLIFILLSVSLWFMGYNAVTSAFSKYALVALDMKESQSALILLVASIAAIISFIPVGIISSRLGRKKIILMGVVVLGTVFATASFYTTFNPVLFVSFALAGVAWAAINVNSLPMVLEMSKGANVGRYTGYYYTASMAAQVITPIVSGALLEHLGYQTLMPYGAMFVGLAFLTMMMVQHGDSKPIAPRSKLEVFDVVD</sequence>
<protein>
    <submittedName>
        <fullName evidence="8">MFS transporter</fullName>
    </submittedName>
</protein>
<keyword evidence="5 6" id="KW-0472">Membrane</keyword>
<dbReference type="InterPro" id="IPR011701">
    <property type="entry name" value="MFS"/>
</dbReference>
<feature type="transmembrane region" description="Helical" evidence="6">
    <location>
        <begin position="103"/>
        <end position="121"/>
    </location>
</feature>
<feature type="transmembrane region" description="Helical" evidence="6">
    <location>
        <begin position="327"/>
        <end position="344"/>
    </location>
</feature>
<feature type="transmembrane region" description="Helical" evidence="6">
    <location>
        <begin position="274"/>
        <end position="294"/>
    </location>
</feature>
<name>A0ABR6WY89_9FIRM</name>